<keyword evidence="10" id="KW-1185">Reference proteome</keyword>
<comment type="function">
    <text evidence="7">Na(+)/H(+) antiporter that extrudes sodium in exchange for external protons.</text>
</comment>
<keyword evidence="3 7" id="KW-0812">Transmembrane</keyword>
<gene>
    <name evidence="7 9" type="primary">nhaA</name>
    <name evidence="9" type="ORF">RM531_07890</name>
</gene>
<evidence type="ECO:0000256" key="6">
    <source>
        <dbReference type="ARBA" id="ARBA00023201"/>
    </source>
</evidence>
<reference evidence="9 10" key="1">
    <citation type="submission" date="2023-09" db="EMBL/GenBank/DDBJ databases">
        <authorList>
            <person name="Rey-Velasco X."/>
        </authorList>
    </citation>
    <scope>NUCLEOTIDE SEQUENCE [LARGE SCALE GENOMIC DNA]</scope>
    <source>
        <strain evidence="9 10">P385</strain>
    </source>
</reference>
<organism evidence="9 10">
    <name type="scientific">Spectribacter acetivorans</name>
    <dbReference type="NCBI Taxonomy" id="3075603"/>
    <lineage>
        <taxon>Bacteria</taxon>
        <taxon>Pseudomonadati</taxon>
        <taxon>Pseudomonadota</taxon>
        <taxon>Gammaproteobacteria</taxon>
        <taxon>Salinisphaerales</taxon>
        <taxon>Salinisphaeraceae</taxon>
        <taxon>Spectribacter</taxon>
    </lineage>
</organism>
<comment type="caution">
    <text evidence="7">Lacks conserved residue(s) required for the propagation of feature annotation.</text>
</comment>
<keyword evidence="6 7" id="KW-0739">Sodium transport</keyword>
<evidence type="ECO:0000256" key="5">
    <source>
        <dbReference type="ARBA" id="ARBA00023136"/>
    </source>
</evidence>
<evidence type="ECO:0000256" key="3">
    <source>
        <dbReference type="ARBA" id="ARBA00022692"/>
    </source>
</evidence>
<dbReference type="Gene3D" id="1.20.1530.10">
    <property type="entry name" value="Na+/H+ antiporter like domain"/>
    <property type="match status" value="1"/>
</dbReference>
<evidence type="ECO:0000256" key="1">
    <source>
        <dbReference type="ARBA" id="ARBA00004429"/>
    </source>
</evidence>
<proteinExistence type="inferred from homology"/>
<dbReference type="Proteomes" id="UP001259982">
    <property type="component" value="Unassembled WGS sequence"/>
</dbReference>
<dbReference type="NCBIfam" id="TIGR00773">
    <property type="entry name" value="NhaA"/>
    <property type="match status" value="1"/>
</dbReference>
<feature type="transmembrane region" description="Helical" evidence="7">
    <location>
        <begin position="308"/>
        <end position="327"/>
    </location>
</feature>
<comment type="similarity">
    <text evidence="7">Belongs to the NhaA Na(+)/H(+) (TC 2.A.33) antiporter family.</text>
</comment>
<feature type="transmembrane region" description="Helical" evidence="7">
    <location>
        <begin position="135"/>
        <end position="156"/>
    </location>
</feature>
<feature type="transmembrane region" description="Helical" evidence="7">
    <location>
        <begin position="108"/>
        <end position="129"/>
    </location>
</feature>
<keyword evidence="7" id="KW-0406">Ion transport</keyword>
<accession>A0ABU3B7F8</accession>
<feature type="transmembrane region" description="Helical" evidence="7">
    <location>
        <begin position="168"/>
        <end position="186"/>
    </location>
</feature>
<evidence type="ECO:0000313" key="9">
    <source>
        <dbReference type="EMBL" id="MDT0618394.1"/>
    </source>
</evidence>
<comment type="caution">
    <text evidence="9">The sequence shown here is derived from an EMBL/GenBank/DDBJ whole genome shotgun (WGS) entry which is preliminary data.</text>
</comment>
<dbReference type="RefSeq" id="WP_311653653.1">
    <property type="nucleotide sequence ID" value="NZ_JAVRHY010000005.1"/>
</dbReference>
<keyword evidence="2 7" id="KW-1003">Cell membrane</keyword>
<comment type="catalytic activity">
    <reaction evidence="7">
        <text>Na(+)(in) + 2 H(+)(out) = Na(+)(out) + 2 H(+)(in)</text>
        <dbReference type="Rhea" id="RHEA:29251"/>
        <dbReference type="ChEBI" id="CHEBI:15378"/>
        <dbReference type="ChEBI" id="CHEBI:29101"/>
    </reaction>
</comment>
<feature type="transmembrane region" description="Helical" evidence="7">
    <location>
        <begin position="192"/>
        <end position="208"/>
    </location>
</feature>
<feature type="transmembrane region" description="Helical" evidence="7">
    <location>
        <begin position="339"/>
        <end position="362"/>
    </location>
</feature>
<protein>
    <recommendedName>
        <fullName evidence="7">Na(+)/H(+) antiporter NhaA</fullName>
    </recommendedName>
    <alternativeName>
        <fullName evidence="7">Sodium/proton antiporter NhaA</fullName>
    </alternativeName>
</protein>
<dbReference type="Pfam" id="PF06965">
    <property type="entry name" value="Na_H_antiport_1"/>
    <property type="match status" value="1"/>
</dbReference>
<evidence type="ECO:0000256" key="7">
    <source>
        <dbReference type="HAMAP-Rule" id="MF_01844"/>
    </source>
</evidence>
<keyword evidence="5 7" id="KW-0472">Membrane</keyword>
<keyword evidence="7" id="KW-0915">Sodium</keyword>
<name>A0ABU3B7F8_9GAMM</name>
<dbReference type="EMBL" id="JAVRHY010000005">
    <property type="protein sequence ID" value="MDT0618394.1"/>
    <property type="molecule type" value="Genomic_DNA"/>
</dbReference>
<dbReference type="PANTHER" id="PTHR30341:SF0">
    <property type="entry name" value="NA(+)_H(+) ANTIPORTER NHAA"/>
    <property type="match status" value="1"/>
</dbReference>
<keyword evidence="4 7" id="KW-1133">Transmembrane helix</keyword>
<feature type="transmembrane region" description="Helical" evidence="7">
    <location>
        <begin position="408"/>
        <end position="433"/>
    </location>
</feature>
<dbReference type="InterPro" id="IPR023171">
    <property type="entry name" value="Na/H_antiporter_dom_sf"/>
</dbReference>
<dbReference type="PANTHER" id="PTHR30341">
    <property type="entry name" value="SODIUM ION/PROTON ANTIPORTER NHAA-RELATED"/>
    <property type="match status" value="1"/>
</dbReference>
<evidence type="ECO:0000256" key="4">
    <source>
        <dbReference type="ARBA" id="ARBA00022989"/>
    </source>
</evidence>
<keyword evidence="7" id="KW-0813">Transport</keyword>
<sequence length="462" mass="48881">MQLSPNTRQSLAGRLAYPLRQFAAYEPSSGILLVATAMAALAWANVEALPSYAGFWNTELAIRLGDWSLSLSVHDWIDDAVMTVFFLQISLEVKHEFARGSLSSWHTAVLPLAAAVGGMLVPVAIYLAFNAKGDAATGWAVPMATDVAFAIALLSLLGRRVPVGLRALLLALAVIDDIGTILVIALFYSSKIAAGPLLAAGGGLLLVWGMRSAGVRSFLPYWLAGAAIWLAMEKSGVHPTVAGVLLGLMTPLSVPRHRKGRSREAAARIPHLLRSQDTPNWRLKRELATAERGALAPLDILRYQLEPWVLYLIMPLFALANAGVELGAADLSADGNFRIFAGVALGLLVGKPLGILAFAWLAKQLVNASLPAGVSWPAMVGLGLLAGVGFTVALFLTSLAFPGQSAAVVARLGILAGSLAAAVIGLAILWWTLRVQSQPGSVRGDRTSTTDSNNHRNEELEA</sequence>
<dbReference type="InterPro" id="IPR004670">
    <property type="entry name" value="NhaA"/>
</dbReference>
<evidence type="ECO:0000256" key="2">
    <source>
        <dbReference type="ARBA" id="ARBA00022475"/>
    </source>
</evidence>
<feature type="region of interest" description="Disordered" evidence="8">
    <location>
        <begin position="439"/>
        <end position="462"/>
    </location>
</feature>
<feature type="compositionally biased region" description="Basic and acidic residues" evidence="8">
    <location>
        <begin position="443"/>
        <end position="462"/>
    </location>
</feature>
<evidence type="ECO:0000256" key="8">
    <source>
        <dbReference type="SAM" id="MobiDB-lite"/>
    </source>
</evidence>
<feature type="transmembrane region" description="Helical" evidence="7">
    <location>
        <begin position="374"/>
        <end position="396"/>
    </location>
</feature>
<evidence type="ECO:0000313" key="10">
    <source>
        <dbReference type="Proteomes" id="UP001259982"/>
    </source>
</evidence>
<keyword evidence="7" id="KW-0050">Antiport</keyword>
<comment type="subcellular location">
    <subcellularLocation>
        <location evidence="1">Cell inner membrane</location>
        <topology evidence="1">Multi-pass membrane protein</topology>
    </subcellularLocation>
    <subcellularLocation>
        <location evidence="7">Cell membrane</location>
        <topology evidence="7">Multi-pass membrane protein</topology>
    </subcellularLocation>
</comment>
<dbReference type="HAMAP" id="MF_01844">
    <property type="entry name" value="NhaA"/>
    <property type="match status" value="1"/>
</dbReference>